<dbReference type="GO" id="GO:0008270">
    <property type="term" value="F:zinc ion binding"/>
    <property type="evidence" value="ECO:0007669"/>
    <property type="project" value="InterPro"/>
</dbReference>
<dbReference type="PANTHER" id="PTHR12756">
    <property type="entry name" value="CYTOSOLIC CARBOXYPEPTIDASE"/>
    <property type="match status" value="1"/>
</dbReference>
<feature type="domain" description="Peptidase M14" evidence="5">
    <location>
        <begin position="121"/>
        <end position="265"/>
    </location>
</feature>
<evidence type="ECO:0000256" key="2">
    <source>
        <dbReference type="ARBA" id="ARBA00005988"/>
    </source>
</evidence>
<dbReference type="SUPFAM" id="SSF53187">
    <property type="entry name" value="Zn-dependent exopeptidases"/>
    <property type="match status" value="1"/>
</dbReference>
<evidence type="ECO:0000256" key="1">
    <source>
        <dbReference type="ARBA" id="ARBA00001947"/>
    </source>
</evidence>
<dbReference type="AlphaFoldDB" id="A0A3S5A079"/>
<dbReference type="Gene3D" id="3.40.630.10">
    <property type="entry name" value="Zn peptidases"/>
    <property type="match status" value="1"/>
</dbReference>
<comment type="caution">
    <text evidence="6">The sequence shown here is derived from an EMBL/GenBank/DDBJ whole genome shotgun (WGS) entry which is preliminary data.</text>
</comment>
<dbReference type="Proteomes" id="UP000784294">
    <property type="component" value="Unassembled WGS sequence"/>
</dbReference>
<keyword evidence="4" id="KW-0812">Transmembrane</keyword>
<organism evidence="6 7">
    <name type="scientific">Protopolystoma xenopodis</name>
    <dbReference type="NCBI Taxonomy" id="117903"/>
    <lineage>
        <taxon>Eukaryota</taxon>
        <taxon>Metazoa</taxon>
        <taxon>Spiralia</taxon>
        <taxon>Lophotrochozoa</taxon>
        <taxon>Platyhelminthes</taxon>
        <taxon>Monogenea</taxon>
        <taxon>Polyopisthocotylea</taxon>
        <taxon>Polystomatidea</taxon>
        <taxon>Polystomatidae</taxon>
        <taxon>Protopolystoma</taxon>
    </lineage>
</organism>
<evidence type="ECO:0000256" key="3">
    <source>
        <dbReference type="PROSITE-ProRule" id="PRU01379"/>
    </source>
</evidence>
<evidence type="ECO:0000313" key="7">
    <source>
        <dbReference type="Proteomes" id="UP000784294"/>
    </source>
</evidence>
<keyword evidence="7" id="KW-1185">Reference proteome</keyword>
<protein>
    <recommendedName>
        <fullName evidence="5">Peptidase M14 domain-containing protein</fullName>
    </recommendedName>
</protein>
<dbReference type="InterPro" id="IPR000834">
    <property type="entry name" value="Peptidase_M14"/>
</dbReference>
<evidence type="ECO:0000256" key="4">
    <source>
        <dbReference type="SAM" id="Phobius"/>
    </source>
</evidence>
<dbReference type="GO" id="GO:0004181">
    <property type="term" value="F:metallocarboxypeptidase activity"/>
    <property type="evidence" value="ECO:0007669"/>
    <property type="project" value="InterPro"/>
</dbReference>
<sequence length="265" mass="30476">MFNDGLRPLLYSERLAAEKGIGWRRIGSNIKYYRNDLRWVPSADFTCQLKNANYTRGLGRERNILSPDEMEACCSWRPLATPLEPLNWPAGFDYEGRPLYSLTWTFRFPAAKDTVYMAPCYPYTYSQLRRYLATRISGCARRSRVCQSRLLCRSLAGNLIHLLTITEPEARQRASQAQASMEPIHQILENMDSHDSARMGPPKKCVIFTSRVHPGETQSSWMMHGLLEYLTSDNPDAKVRQKSCFISLSISIFLTYLTALHFFLV</sequence>
<dbReference type="OrthoDB" id="10253041at2759"/>
<dbReference type="PROSITE" id="PS52035">
    <property type="entry name" value="PEPTIDASE_M14"/>
    <property type="match status" value="1"/>
</dbReference>
<dbReference type="GO" id="GO:0006508">
    <property type="term" value="P:proteolysis"/>
    <property type="evidence" value="ECO:0007669"/>
    <property type="project" value="InterPro"/>
</dbReference>
<keyword evidence="4" id="KW-0472">Membrane</keyword>
<feature type="transmembrane region" description="Helical" evidence="4">
    <location>
        <begin position="244"/>
        <end position="264"/>
    </location>
</feature>
<accession>A0A3S5A079</accession>
<name>A0A3S5A079_9PLAT</name>
<dbReference type="PANTHER" id="PTHR12756:SF45">
    <property type="entry name" value="CYTOSOLIC CARBOXYPEPTIDASE NNA1"/>
    <property type="match status" value="1"/>
</dbReference>
<reference evidence="6" key="1">
    <citation type="submission" date="2018-11" db="EMBL/GenBank/DDBJ databases">
        <authorList>
            <consortium name="Pathogen Informatics"/>
        </authorList>
    </citation>
    <scope>NUCLEOTIDE SEQUENCE</scope>
</reference>
<comment type="similarity">
    <text evidence="2 3">Belongs to the peptidase M14 family.</text>
</comment>
<comment type="cofactor">
    <cofactor evidence="1">
        <name>Zn(2+)</name>
        <dbReference type="ChEBI" id="CHEBI:29105"/>
    </cofactor>
</comment>
<gene>
    <name evidence="6" type="ORF">PXEA_LOCUS1915</name>
</gene>
<proteinExistence type="inferred from homology"/>
<dbReference type="EMBL" id="CAAALY010004059">
    <property type="protein sequence ID" value="VEL08475.1"/>
    <property type="molecule type" value="Genomic_DNA"/>
</dbReference>
<dbReference type="InterPro" id="IPR050821">
    <property type="entry name" value="Cytosolic_carboxypeptidase"/>
</dbReference>
<evidence type="ECO:0000259" key="5">
    <source>
        <dbReference type="PROSITE" id="PS52035"/>
    </source>
</evidence>
<comment type="caution">
    <text evidence="3">Lacks conserved residue(s) required for the propagation of feature annotation.</text>
</comment>
<keyword evidence="4" id="KW-1133">Transmembrane helix</keyword>
<evidence type="ECO:0000313" key="6">
    <source>
        <dbReference type="EMBL" id="VEL08475.1"/>
    </source>
</evidence>